<name>A0A834MDB8_RHYFE</name>
<dbReference type="InterPro" id="IPR036397">
    <property type="entry name" value="RNaseH_sf"/>
</dbReference>
<accession>A0A834MDB8</accession>
<dbReference type="InterPro" id="IPR052709">
    <property type="entry name" value="Transposase-MT_Hybrid"/>
</dbReference>
<reference evidence="2" key="1">
    <citation type="submission" date="2020-08" db="EMBL/GenBank/DDBJ databases">
        <title>Genome sequencing and assembly of the red palm weevil Rhynchophorus ferrugineus.</title>
        <authorList>
            <person name="Dias G.B."/>
            <person name="Bergman C.M."/>
            <person name="Manee M."/>
        </authorList>
    </citation>
    <scope>NUCLEOTIDE SEQUENCE</scope>
    <source>
        <strain evidence="2">AA-2017</strain>
        <tissue evidence="2">Whole larva</tissue>
    </source>
</reference>
<organism evidence="2 3">
    <name type="scientific">Rhynchophorus ferrugineus</name>
    <name type="common">Red palm weevil</name>
    <name type="synonym">Curculio ferrugineus</name>
    <dbReference type="NCBI Taxonomy" id="354439"/>
    <lineage>
        <taxon>Eukaryota</taxon>
        <taxon>Metazoa</taxon>
        <taxon>Ecdysozoa</taxon>
        <taxon>Arthropoda</taxon>
        <taxon>Hexapoda</taxon>
        <taxon>Insecta</taxon>
        <taxon>Pterygota</taxon>
        <taxon>Neoptera</taxon>
        <taxon>Endopterygota</taxon>
        <taxon>Coleoptera</taxon>
        <taxon>Polyphaga</taxon>
        <taxon>Cucujiformia</taxon>
        <taxon>Curculionidae</taxon>
        <taxon>Dryophthorinae</taxon>
        <taxon>Rhynchophorus</taxon>
    </lineage>
</organism>
<evidence type="ECO:0000313" key="3">
    <source>
        <dbReference type="Proteomes" id="UP000625711"/>
    </source>
</evidence>
<comment type="caution">
    <text evidence="2">The sequence shown here is derived from an EMBL/GenBank/DDBJ whole genome shotgun (WGS) entry which is preliminary data.</text>
</comment>
<dbReference type="PANTHER" id="PTHR46060:SF1">
    <property type="entry name" value="MARINER MOS1 TRANSPOSASE-LIKE PROTEIN"/>
    <property type="match status" value="1"/>
</dbReference>
<protein>
    <submittedName>
        <fullName evidence="2">Uncharacterized protein</fullName>
    </submittedName>
</protein>
<sequence>MTTGDSERSGCPKDICLKMIKRNKPEFLHRHLTTDETWLHHFSAESNRQSPEWTAHDEPATRRGKTQQTAGLAPSDYFLFSDLKRMLAGKKFSSNEEMIAETEAYFQGQIILQKWCREVRGSL</sequence>
<proteinExistence type="predicted"/>
<gene>
    <name evidence="2" type="ORF">GWI33_006084</name>
</gene>
<dbReference type="AlphaFoldDB" id="A0A834MDB8"/>
<keyword evidence="3" id="KW-1185">Reference proteome</keyword>
<dbReference type="PANTHER" id="PTHR46060">
    <property type="entry name" value="MARINER MOS1 TRANSPOSASE-LIKE PROTEIN"/>
    <property type="match status" value="1"/>
</dbReference>
<dbReference type="GO" id="GO:0003676">
    <property type="term" value="F:nucleic acid binding"/>
    <property type="evidence" value="ECO:0007669"/>
    <property type="project" value="InterPro"/>
</dbReference>
<dbReference type="EMBL" id="JAACXV010000302">
    <property type="protein sequence ID" value="KAF7280391.1"/>
    <property type="molecule type" value="Genomic_DNA"/>
</dbReference>
<feature type="region of interest" description="Disordered" evidence="1">
    <location>
        <begin position="43"/>
        <end position="69"/>
    </location>
</feature>
<dbReference type="Gene3D" id="3.30.420.10">
    <property type="entry name" value="Ribonuclease H-like superfamily/Ribonuclease H"/>
    <property type="match status" value="1"/>
</dbReference>
<dbReference type="OrthoDB" id="10017160at2759"/>
<evidence type="ECO:0000313" key="2">
    <source>
        <dbReference type="EMBL" id="KAF7280391.1"/>
    </source>
</evidence>
<dbReference type="Proteomes" id="UP000625711">
    <property type="component" value="Unassembled WGS sequence"/>
</dbReference>
<evidence type="ECO:0000256" key="1">
    <source>
        <dbReference type="SAM" id="MobiDB-lite"/>
    </source>
</evidence>